<gene>
    <name evidence="1" type="ORF">FGL98_08470</name>
</gene>
<dbReference type="RefSeq" id="WP_146316326.1">
    <property type="nucleotide sequence ID" value="NZ_VCQV01000009.1"/>
</dbReference>
<dbReference type="Proteomes" id="UP000320244">
    <property type="component" value="Unassembled WGS sequence"/>
</dbReference>
<comment type="caution">
    <text evidence="1">The sequence shown here is derived from an EMBL/GenBank/DDBJ whole genome shotgun (WGS) entry which is preliminary data.</text>
</comment>
<evidence type="ECO:0008006" key="3">
    <source>
        <dbReference type="Google" id="ProtNLM"/>
    </source>
</evidence>
<dbReference type="OrthoDB" id="5179529at2"/>
<name>A0A563E304_9MICO</name>
<sequence length="305" mass="33016">MQDFGRSAGAADGRRWLAALPAELEGQRDLLARLLDFCLATPLTSSLSVGCSLGRGAADTLSDVDAALGVDAARGEPGADRVMRVEDAVVAACGERGPLVGVLREQVGPPERVIRRVFAQFRDGIQLDLAIMAETEVRRGRAAPDFVSLYRSDRPGQVNNAAGSPTVAQFPPADIVGTGQIYEWAFLGWCALADMRKYLHRGSLWEALQRLHQARDRVWALWAAAHDALYPWHGLSQVLDQDPPILPPGIEATVARLDHEDLHRAARAMATVLAQVSEVAARKHDAALPRGMADYVIATLQPPIE</sequence>
<dbReference type="EMBL" id="VCQV01000009">
    <property type="protein sequence ID" value="TWP36785.1"/>
    <property type="molecule type" value="Genomic_DNA"/>
</dbReference>
<keyword evidence="2" id="KW-1185">Reference proteome</keyword>
<protein>
    <recommendedName>
        <fullName evidence="3">Nucleotidyltransferase domain-containing protein</fullName>
    </recommendedName>
</protein>
<reference evidence="1 2" key="1">
    <citation type="submission" date="2019-05" db="EMBL/GenBank/DDBJ databases">
        <authorList>
            <person name="Lee S.D."/>
        </authorList>
    </citation>
    <scope>NUCLEOTIDE SEQUENCE [LARGE SCALE GENOMIC DNA]</scope>
    <source>
        <strain evidence="1 2">C5-26</strain>
    </source>
</reference>
<organism evidence="1 2">
    <name type="scientific">Leekyejoonella antrihumi</name>
    <dbReference type="NCBI Taxonomy" id="1660198"/>
    <lineage>
        <taxon>Bacteria</taxon>
        <taxon>Bacillati</taxon>
        <taxon>Actinomycetota</taxon>
        <taxon>Actinomycetes</taxon>
        <taxon>Micrococcales</taxon>
        <taxon>Dermacoccaceae</taxon>
        <taxon>Leekyejoonella</taxon>
    </lineage>
</organism>
<evidence type="ECO:0000313" key="1">
    <source>
        <dbReference type="EMBL" id="TWP36785.1"/>
    </source>
</evidence>
<proteinExistence type="predicted"/>
<dbReference type="AlphaFoldDB" id="A0A563E304"/>
<reference evidence="1 2" key="2">
    <citation type="submission" date="2019-08" db="EMBL/GenBank/DDBJ databases">
        <title>Jejuicoccus antrihumi gen. nov., sp. nov., a new member of the family Dermacoccaceae isolated from a cave.</title>
        <authorList>
            <person name="Schumann P."/>
            <person name="Kim I.S."/>
        </authorList>
    </citation>
    <scope>NUCLEOTIDE SEQUENCE [LARGE SCALE GENOMIC DNA]</scope>
    <source>
        <strain evidence="1 2">C5-26</strain>
    </source>
</reference>
<accession>A0A563E304</accession>
<evidence type="ECO:0000313" key="2">
    <source>
        <dbReference type="Proteomes" id="UP000320244"/>
    </source>
</evidence>